<keyword evidence="3" id="KW-1185">Reference proteome</keyword>
<dbReference type="AlphaFoldDB" id="A0A0K8NVJ5"/>
<comment type="caution">
    <text evidence="2">The sequence shown here is derived from an EMBL/GenBank/DDBJ whole genome shotgun (WGS) entry which is preliminary data.</text>
</comment>
<gene>
    <name evidence="2" type="ORF">ISF6_4073</name>
</gene>
<evidence type="ECO:0000313" key="3">
    <source>
        <dbReference type="Proteomes" id="UP000037660"/>
    </source>
</evidence>
<reference evidence="3" key="1">
    <citation type="submission" date="2015-07" db="EMBL/GenBank/DDBJ databases">
        <title>Discovery of a poly(ethylene terephthalate assimilation.</title>
        <authorList>
            <person name="Yoshida S."/>
            <person name="Hiraga K."/>
            <person name="Takehana T."/>
            <person name="Taniguchi I."/>
            <person name="Yamaji H."/>
            <person name="Maeda Y."/>
            <person name="Toyohara K."/>
            <person name="Miyamoto K."/>
            <person name="Kimura Y."/>
            <person name="Oda K."/>
        </authorList>
    </citation>
    <scope>NUCLEOTIDE SEQUENCE [LARGE SCALE GENOMIC DNA]</scope>
    <source>
        <strain evidence="3">NBRC 110686 / TISTR 2288 / 201-F6</strain>
    </source>
</reference>
<evidence type="ECO:0000313" key="2">
    <source>
        <dbReference type="EMBL" id="GAP34294.1"/>
    </source>
</evidence>
<dbReference type="Proteomes" id="UP000037660">
    <property type="component" value="Unassembled WGS sequence"/>
</dbReference>
<dbReference type="EMBL" id="BBYR01000006">
    <property type="protein sequence ID" value="GAP34294.1"/>
    <property type="molecule type" value="Genomic_DNA"/>
</dbReference>
<name>A0A0K8NVJ5_PISS1</name>
<accession>A0A0K8NVJ5</accession>
<feature type="region of interest" description="Disordered" evidence="1">
    <location>
        <begin position="1"/>
        <end position="20"/>
    </location>
</feature>
<evidence type="ECO:0000256" key="1">
    <source>
        <dbReference type="SAM" id="MobiDB-lite"/>
    </source>
</evidence>
<organism evidence="2 3">
    <name type="scientific">Piscinibacter sakaiensis</name>
    <name type="common">Ideonella sakaiensis</name>
    <dbReference type="NCBI Taxonomy" id="1547922"/>
    <lineage>
        <taxon>Bacteria</taxon>
        <taxon>Pseudomonadati</taxon>
        <taxon>Pseudomonadota</taxon>
        <taxon>Betaproteobacteria</taxon>
        <taxon>Burkholderiales</taxon>
        <taxon>Sphaerotilaceae</taxon>
        <taxon>Piscinibacter</taxon>
    </lineage>
</organism>
<proteinExistence type="predicted"/>
<reference evidence="2 3" key="2">
    <citation type="journal article" date="2016" name="Science">
        <title>A bacterium that degrades and assimilates poly(ethylene terephthalate).</title>
        <authorList>
            <person name="Yoshida S."/>
            <person name="Hiraga K."/>
            <person name="Takehana T."/>
            <person name="Taniguchi I."/>
            <person name="Yamaji H."/>
            <person name="Maeda Y."/>
            <person name="Toyohara K."/>
            <person name="Miyamoto K."/>
            <person name="Kimura Y."/>
            <person name="Oda K."/>
        </authorList>
    </citation>
    <scope>NUCLEOTIDE SEQUENCE [LARGE SCALE GENOMIC DNA]</scope>
    <source>
        <strain evidence="3">NBRC 110686 / TISTR 2288 / 201-F6</strain>
    </source>
</reference>
<sequence>MLVDVGQKFMQSRREPARSGRLHANCHKLRLKRLREVVRRGIRRGFAAGGSVDRSTGSFAHEESR</sequence>
<protein>
    <submittedName>
        <fullName evidence="2">Uncharacterized protein</fullName>
    </submittedName>
</protein>